<dbReference type="AlphaFoldDB" id="A0A3L6PFX8"/>
<proteinExistence type="predicted"/>
<evidence type="ECO:0000313" key="3">
    <source>
        <dbReference type="Proteomes" id="UP000275267"/>
    </source>
</evidence>
<keyword evidence="3" id="KW-1185">Reference proteome</keyword>
<gene>
    <name evidence="2" type="ORF">C2845_PM18G04380</name>
</gene>
<protein>
    <submittedName>
        <fullName evidence="2">Uncharacterized protein</fullName>
    </submittedName>
</protein>
<dbReference type="PANTHER" id="PTHR33018">
    <property type="entry name" value="OS10G0338966 PROTEIN-RELATED"/>
    <property type="match status" value="1"/>
</dbReference>
<reference evidence="3" key="1">
    <citation type="journal article" date="2019" name="Nat. Commun.">
        <title>The genome of broomcorn millet.</title>
        <authorList>
            <person name="Zou C."/>
            <person name="Miki D."/>
            <person name="Li D."/>
            <person name="Tang Q."/>
            <person name="Xiao L."/>
            <person name="Rajput S."/>
            <person name="Deng P."/>
            <person name="Jia W."/>
            <person name="Huang R."/>
            <person name="Zhang M."/>
            <person name="Sun Y."/>
            <person name="Hu J."/>
            <person name="Fu X."/>
            <person name="Schnable P.S."/>
            <person name="Li F."/>
            <person name="Zhang H."/>
            <person name="Feng B."/>
            <person name="Zhu X."/>
            <person name="Liu R."/>
            <person name="Schnable J.C."/>
            <person name="Zhu J.-K."/>
            <person name="Zhang H."/>
        </authorList>
    </citation>
    <scope>NUCLEOTIDE SEQUENCE [LARGE SCALE GENOMIC DNA]</scope>
</reference>
<feature type="region of interest" description="Disordered" evidence="1">
    <location>
        <begin position="1"/>
        <end position="74"/>
    </location>
</feature>
<sequence>MANNKNVEGQEVDRQSSSSSSDSPEDSGRDPYDYCDTPLEGCISSPPPRKRQEEDDPEYEPVARMSKNNRQCTPDGYVGHQVPMKSKKVPLHHNLLQQWPLNTCGAIVWDTLHDIITTDNWKLVPQTRKEALRAKVQESFQFPEGLANMAKKYALSLLGKYFRNWRSVLNTEYVQKVKYARVDFGRIPANVWNEFVE</sequence>
<dbReference type="OrthoDB" id="693367at2759"/>
<evidence type="ECO:0000313" key="2">
    <source>
        <dbReference type="EMBL" id="RLM57767.1"/>
    </source>
</evidence>
<organism evidence="2 3">
    <name type="scientific">Panicum miliaceum</name>
    <name type="common">Proso millet</name>
    <name type="synonym">Broomcorn millet</name>
    <dbReference type="NCBI Taxonomy" id="4540"/>
    <lineage>
        <taxon>Eukaryota</taxon>
        <taxon>Viridiplantae</taxon>
        <taxon>Streptophyta</taxon>
        <taxon>Embryophyta</taxon>
        <taxon>Tracheophyta</taxon>
        <taxon>Spermatophyta</taxon>
        <taxon>Magnoliopsida</taxon>
        <taxon>Liliopsida</taxon>
        <taxon>Poales</taxon>
        <taxon>Poaceae</taxon>
        <taxon>PACMAD clade</taxon>
        <taxon>Panicoideae</taxon>
        <taxon>Panicodae</taxon>
        <taxon>Paniceae</taxon>
        <taxon>Panicinae</taxon>
        <taxon>Panicum</taxon>
        <taxon>Panicum sect. Panicum</taxon>
    </lineage>
</organism>
<accession>A0A3L6PFX8</accession>
<dbReference type="EMBL" id="PQIB02000017">
    <property type="protein sequence ID" value="RLM57767.1"/>
    <property type="molecule type" value="Genomic_DNA"/>
</dbReference>
<comment type="caution">
    <text evidence="2">The sequence shown here is derived from an EMBL/GenBank/DDBJ whole genome shotgun (WGS) entry which is preliminary data.</text>
</comment>
<name>A0A3L6PFX8_PANMI</name>
<dbReference type="Proteomes" id="UP000275267">
    <property type="component" value="Unassembled WGS sequence"/>
</dbReference>
<evidence type="ECO:0000256" key="1">
    <source>
        <dbReference type="SAM" id="MobiDB-lite"/>
    </source>
</evidence>
<dbReference type="PANTHER" id="PTHR33018:SF19">
    <property type="entry name" value="OS12G0558775 PROTEIN"/>
    <property type="match status" value="1"/>
</dbReference>